<evidence type="ECO:0000259" key="6">
    <source>
        <dbReference type="PROSITE" id="PS51473"/>
    </source>
</evidence>
<gene>
    <name evidence="7" type="ORF">AYBTSS11_LOCUS29431</name>
</gene>
<dbReference type="Proteomes" id="UP001189624">
    <property type="component" value="Chromosome 10"/>
</dbReference>
<evidence type="ECO:0000313" key="7">
    <source>
        <dbReference type="EMBL" id="CAJ1977278.1"/>
    </source>
</evidence>
<dbReference type="FunFam" id="3.30.430.20:FF:000013">
    <property type="entry name" value="Cysteine-rich RLK (RECEPTOR-like protein kinase) 23"/>
    <property type="match status" value="1"/>
</dbReference>
<feature type="domain" description="Gnk2-homologous" evidence="6">
    <location>
        <begin position="142"/>
        <end position="251"/>
    </location>
</feature>
<keyword evidence="2" id="KW-0677">Repeat</keyword>
<dbReference type="InterPro" id="IPR038408">
    <property type="entry name" value="GNK2_sf"/>
</dbReference>
<accession>A0AA86W2Y0</accession>
<feature type="non-terminal residue" evidence="7">
    <location>
        <position position="268"/>
    </location>
</feature>
<name>A0AA86W2Y0_9FABA</name>
<dbReference type="Gene3D" id="3.30.430.20">
    <property type="entry name" value="Gnk2 domain, C-X8-C-X2-C motif"/>
    <property type="match status" value="2"/>
</dbReference>
<protein>
    <recommendedName>
        <fullName evidence="6">Gnk2-homologous domain-containing protein</fullName>
    </recommendedName>
</protein>
<feature type="signal peptide" evidence="5">
    <location>
        <begin position="1"/>
        <end position="24"/>
    </location>
</feature>
<feature type="chain" id="PRO_5041634091" description="Gnk2-homologous domain-containing protein" evidence="5">
    <location>
        <begin position="25"/>
        <end position="268"/>
    </location>
</feature>
<evidence type="ECO:0000256" key="3">
    <source>
        <dbReference type="ARBA" id="ARBA00047558"/>
    </source>
</evidence>
<keyword evidence="8" id="KW-1185">Reference proteome</keyword>
<dbReference type="InterPro" id="IPR002902">
    <property type="entry name" value="GNK2"/>
</dbReference>
<dbReference type="FunFam" id="3.30.430.20:FF:000012">
    <property type="entry name" value="Cysteine-rich receptor-like protein kinase 25"/>
    <property type="match status" value="1"/>
</dbReference>
<evidence type="ECO:0000313" key="8">
    <source>
        <dbReference type="Proteomes" id="UP001189624"/>
    </source>
</evidence>
<organism evidence="7 8">
    <name type="scientific">Sphenostylis stenocarpa</name>
    <dbReference type="NCBI Taxonomy" id="92480"/>
    <lineage>
        <taxon>Eukaryota</taxon>
        <taxon>Viridiplantae</taxon>
        <taxon>Streptophyta</taxon>
        <taxon>Embryophyta</taxon>
        <taxon>Tracheophyta</taxon>
        <taxon>Spermatophyta</taxon>
        <taxon>Magnoliopsida</taxon>
        <taxon>eudicotyledons</taxon>
        <taxon>Gunneridae</taxon>
        <taxon>Pentapetalae</taxon>
        <taxon>rosids</taxon>
        <taxon>fabids</taxon>
        <taxon>Fabales</taxon>
        <taxon>Fabaceae</taxon>
        <taxon>Papilionoideae</taxon>
        <taxon>50 kb inversion clade</taxon>
        <taxon>NPAAA clade</taxon>
        <taxon>indigoferoid/millettioid clade</taxon>
        <taxon>Phaseoleae</taxon>
        <taxon>Sphenostylis</taxon>
    </lineage>
</organism>
<evidence type="ECO:0000256" key="2">
    <source>
        <dbReference type="ARBA" id="ARBA00022737"/>
    </source>
</evidence>
<evidence type="ECO:0000256" key="1">
    <source>
        <dbReference type="ARBA" id="ARBA00022729"/>
    </source>
</evidence>
<proteinExistence type="predicted"/>
<dbReference type="Gramene" id="rna-AYBTSS11_LOCUS29431">
    <property type="protein sequence ID" value="CAJ1977278.1"/>
    <property type="gene ID" value="gene-AYBTSS11_LOCUS29431"/>
</dbReference>
<dbReference type="AlphaFoldDB" id="A0AA86W2Y0"/>
<dbReference type="PROSITE" id="PS51473">
    <property type="entry name" value="GNK2"/>
    <property type="match status" value="2"/>
</dbReference>
<sequence>MASYFNYVIPFTFFISLCFTEIRAQGLSYQYQVCSKNTFTPNSTFQRALTTLFSSLSSKASNNVQFFNNTVTGANTSDTVYGLFMCRGDIPSGLCNNCVGNATQRLSTHTDCSLSKEAVVYYDECIVRYSNVSFFGTATMEVNLGYVLASPINMTNQESFKRLVYVSLNETADNAASSGNGDEKFSTRETDIDIFQKLYCLAQCTPDLSPRDCRSCLDSLINFDLPRCCAGRQGGRVLYPNCVIRFEIYPFFRSLGPATSPTPPAKLG</sequence>
<evidence type="ECO:0000256" key="5">
    <source>
        <dbReference type="SAM" id="SignalP"/>
    </source>
</evidence>
<dbReference type="CDD" id="cd23509">
    <property type="entry name" value="Gnk2-like"/>
    <property type="match status" value="2"/>
</dbReference>
<feature type="domain" description="Gnk2-homologous" evidence="6">
    <location>
        <begin position="27"/>
        <end position="134"/>
    </location>
</feature>
<keyword evidence="1 5" id="KW-0732">Signal</keyword>
<dbReference type="PANTHER" id="PTHR32099">
    <property type="entry name" value="CYSTEINE-RICH REPEAT SECRETORY PROTEIN"/>
    <property type="match status" value="1"/>
</dbReference>
<reference evidence="7" key="1">
    <citation type="submission" date="2023-10" db="EMBL/GenBank/DDBJ databases">
        <authorList>
            <person name="Domelevo Entfellner J.-B."/>
        </authorList>
    </citation>
    <scope>NUCLEOTIDE SEQUENCE</scope>
</reference>
<comment type="catalytic activity">
    <reaction evidence="3">
        <text>L-seryl-[protein] + ATP = O-phospho-L-seryl-[protein] + ADP + H(+)</text>
        <dbReference type="Rhea" id="RHEA:17989"/>
        <dbReference type="Rhea" id="RHEA-COMP:9863"/>
        <dbReference type="Rhea" id="RHEA-COMP:11604"/>
        <dbReference type="ChEBI" id="CHEBI:15378"/>
        <dbReference type="ChEBI" id="CHEBI:29999"/>
        <dbReference type="ChEBI" id="CHEBI:30616"/>
        <dbReference type="ChEBI" id="CHEBI:83421"/>
        <dbReference type="ChEBI" id="CHEBI:456216"/>
    </reaction>
</comment>
<dbReference type="Pfam" id="PF01657">
    <property type="entry name" value="Stress-antifung"/>
    <property type="match status" value="2"/>
</dbReference>
<comment type="catalytic activity">
    <reaction evidence="4">
        <text>L-threonyl-[protein] + ATP = O-phospho-L-threonyl-[protein] + ADP + H(+)</text>
        <dbReference type="Rhea" id="RHEA:46608"/>
        <dbReference type="Rhea" id="RHEA-COMP:11060"/>
        <dbReference type="Rhea" id="RHEA-COMP:11605"/>
        <dbReference type="ChEBI" id="CHEBI:15378"/>
        <dbReference type="ChEBI" id="CHEBI:30013"/>
        <dbReference type="ChEBI" id="CHEBI:30616"/>
        <dbReference type="ChEBI" id="CHEBI:61977"/>
        <dbReference type="ChEBI" id="CHEBI:456216"/>
    </reaction>
</comment>
<dbReference type="EMBL" id="OY731407">
    <property type="protein sequence ID" value="CAJ1977278.1"/>
    <property type="molecule type" value="Genomic_DNA"/>
</dbReference>
<dbReference type="PANTHER" id="PTHR32099:SF110">
    <property type="entry name" value="CYSTEINE-RICH RECEPTOR-KINASE-LIKE PROTEIN"/>
    <property type="match status" value="1"/>
</dbReference>
<evidence type="ECO:0000256" key="4">
    <source>
        <dbReference type="ARBA" id="ARBA00047951"/>
    </source>
</evidence>